<feature type="domain" description="Acyl-CoA dehydrogenase/oxidase N-terminal" evidence="11">
    <location>
        <begin position="7"/>
        <end position="124"/>
    </location>
</feature>
<dbReference type="InterPro" id="IPR006091">
    <property type="entry name" value="Acyl-CoA_Oxase/DH_mid-dom"/>
</dbReference>
<evidence type="ECO:0000259" key="10">
    <source>
        <dbReference type="Pfam" id="PF02770"/>
    </source>
</evidence>
<evidence type="ECO:0000313" key="13">
    <source>
        <dbReference type="Proteomes" id="UP000008561"/>
    </source>
</evidence>
<protein>
    <submittedName>
        <fullName evidence="12">Acyl-CoA dehydrogenase domain protein</fullName>
    </submittedName>
</protein>
<comment type="cofactor">
    <cofactor evidence="1 8">
        <name>FAD</name>
        <dbReference type="ChEBI" id="CHEBI:57692"/>
    </cofactor>
</comment>
<dbReference type="InterPro" id="IPR009075">
    <property type="entry name" value="AcylCo_DH/oxidase_C"/>
</dbReference>
<evidence type="ECO:0000256" key="1">
    <source>
        <dbReference type="ARBA" id="ARBA00001974"/>
    </source>
</evidence>
<dbReference type="OrthoDB" id="9765339at2"/>
<evidence type="ECO:0000256" key="4">
    <source>
        <dbReference type="ARBA" id="ARBA00011881"/>
    </source>
</evidence>
<dbReference type="InterPro" id="IPR036250">
    <property type="entry name" value="AcylCo_DH-like_C"/>
</dbReference>
<dbReference type="STRING" id="96561.Dole_1921"/>
<dbReference type="GO" id="GO:0033539">
    <property type="term" value="P:fatty acid beta-oxidation using acyl-CoA dehydrogenase"/>
    <property type="evidence" value="ECO:0007669"/>
    <property type="project" value="TreeGrafter"/>
</dbReference>
<dbReference type="GO" id="GO:0050660">
    <property type="term" value="F:flavin adenine dinucleotide binding"/>
    <property type="evidence" value="ECO:0007669"/>
    <property type="project" value="InterPro"/>
</dbReference>
<dbReference type="EMBL" id="CP000859">
    <property type="protein sequence ID" value="ABW67725.1"/>
    <property type="molecule type" value="Genomic_DNA"/>
</dbReference>
<dbReference type="Pfam" id="PF02770">
    <property type="entry name" value="Acyl-CoA_dh_M"/>
    <property type="match status" value="1"/>
</dbReference>
<evidence type="ECO:0000256" key="3">
    <source>
        <dbReference type="ARBA" id="ARBA00011738"/>
    </source>
</evidence>
<dbReference type="SUPFAM" id="SSF56645">
    <property type="entry name" value="Acyl-CoA dehydrogenase NM domain-like"/>
    <property type="match status" value="1"/>
</dbReference>
<dbReference type="PANTHER" id="PTHR48083">
    <property type="entry name" value="MEDIUM-CHAIN SPECIFIC ACYL-COA DEHYDROGENASE, MITOCHONDRIAL-RELATED"/>
    <property type="match status" value="1"/>
</dbReference>
<proteinExistence type="inferred from homology"/>
<keyword evidence="13" id="KW-1185">Reference proteome</keyword>
<evidence type="ECO:0000259" key="11">
    <source>
        <dbReference type="Pfam" id="PF02771"/>
    </source>
</evidence>
<keyword evidence="5 8" id="KW-0285">Flavoprotein</keyword>
<keyword evidence="7 8" id="KW-0560">Oxidoreductase</keyword>
<reference evidence="12 13" key="1">
    <citation type="submission" date="2007-10" db="EMBL/GenBank/DDBJ databases">
        <title>Complete sequence of Desulfococcus oleovorans Hxd3.</title>
        <authorList>
            <consortium name="US DOE Joint Genome Institute"/>
            <person name="Copeland A."/>
            <person name="Lucas S."/>
            <person name="Lapidus A."/>
            <person name="Barry K."/>
            <person name="Glavina del Rio T."/>
            <person name="Dalin E."/>
            <person name="Tice H."/>
            <person name="Pitluck S."/>
            <person name="Kiss H."/>
            <person name="Brettin T."/>
            <person name="Bruce D."/>
            <person name="Detter J.C."/>
            <person name="Han C."/>
            <person name="Schmutz J."/>
            <person name="Larimer F."/>
            <person name="Land M."/>
            <person name="Hauser L."/>
            <person name="Kyrpides N."/>
            <person name="Kim E."/>
            <person name="Wawrik B."/>
            <person name="Richardson P."/>
        </authorList>
    </citation>
    <scope>NUCLEOTIDE SEQUENCE [LARGE SCALE GENOMIC DNA]</scope>
    <source>
        <strain evidence="13">DSM 6200 / JCM 39069 / Hxd3</strain>
    </source>
</reference>
<feature type="domain" description="Acyl-CoA dehydrogenase/oxidase C-terminal" evidence="9">
    <location>
        <begin position="240"/>
        <end position="393"/>
    </location>
</feature>
<comment type="subunit">
    <text evidence="4">Homotetramer.</text>
</comment>
<dbReference type="KEGG" id="dol:Dole_1921"/>
<dbReference type="Proteomes" id="UP000008561">
    <property type="component" value="Chromosome"/>
</dbReference>
<dbReference type="Pfam" id="PF02771">
    <property type="entry name" value="Acyl-CoA_dh_N"/>
    <property type="match status" value="1"/>
</dbReference>
<dbReference type="FunFam" id="2.40.110.10:FF:000002">
    <property type="entry name" value="Acyl-CoA dehydrogenase fadE12"/>
    <property type="match status" value="1"/>
</dbReference>
<feature type="domain" description="Acyl-CoA oxidase/dehydrogenase middle" evidence="10">
    <location>
        <begin position="128"/>
        <end position="226"/>
    </location>
</feature>
<sequence>MDFAISDKMQTILEMIDEFVEKELIPMEPEFLTRSFADMVPALKEKRNMVKKMELWGPQIPKELGGMGLSLVEHGLVSESLGRSPLGHYVFGCQAPDAGNIEILHLHGTEEQKEMYLKPLAAGDIRSAFSMTEVDMAGSNPVMLETTAVKDGDDYVINGHKWYTTAAEGAKFTIVMAVTNPDAPSYLQASMIIVPTDTPGFNLVRNLPVMGEKGSDYASHAEILFQSCRVPQKNLLGPEGHGFVIAQERLGPGRIHHCMRWLGICKRCFDLMCRRANQRMILPDGSTLATRQIIREWVADSAAEMQAARLMTLHAAWKIDKYGAREARYDISFIKFMVANTMLRVIDRALQVHGGLGMTDDTILAFYYRHERAARIYDGADEVHKMYVAKRILRDYEGKK</sequence>
<evidence type="ECO:0000256" key="7">
    <source>
        <dbReference type="ARBA" id="ARBA00023002"/>
    </source>
</evidence>
<dbReference type="GO" id="GO:0005737">
    <property type="term" value="C:cytoplasm"/>
    <property type="evidence" value="ECO:0007669"/>
    <property type="project" value="TreeGrafter"/>
</dbReference>
<evidence type="ECO:0000256" key="6">
    <source>
        <dbReference type="ARBA" id="ARBA00022827"/>
    </source>
</evidence>
<accession>A8ZSI8</accession>
<dbReference type="InterPro" id="IPR050741">
    <property type="entry name" value="Acyl-CoA_dehydrogenase"/>
</dbReference>
<dbReference type="InterPro" id="IPR013786">
    <property type="entry name" value="AcylCoA_DH/ox_N"/>
</dbReference>
<dbReference type="Gene3D" id="2.40.110.10">
    <property type="entry name" value="Butyryl-CoA Dehydrogenase, subunit A, domain 2"/>
    <property type="match status" value="1"/>
</dbReference>
<dbReference type="GO" id="GO:0003995">
    <property type="term" value="F:acyl-CoA dehydrogenase activity"/>
    <property type="evidence" value="ECO:0007669"/>
    <property type="project" value="TreeGrafter"/>
</dbReference>
<evidence type="ECO:0000313" key="12">
    <source>
        <dbReference type="EMBL" id="ABW67725.1"/>
    </source>
</evidence>
<dbReference type="PANTHER" id="PTHR48083:SF13">
    <property type="entry name" value="ACYL-COA DEHYDROGENASE FAMILY MEMBER 11"/>
    <property type="match status" value="1"/>
</dbReference>
<comment type="similarity">
    <text evidence="2 8">Belongs to the acyl-CoA dehydrogenase family.</text>
</comment>
<dbReference type="RefSeq" id="WP_012175337.1">
    <property type="nucleotide sequence ID" value="NC_009943.1"/>
</dbReference>
<dbReference type="InterPro" id="IPR046373">
    <property type="entry name" value="Acyl-CoA_Oxase/DH_mid-dom_sf"/>
</dbReference>
<dbReference type="SUPFAM" id="SSF47203">
    <property type="entry name" value="Acyl-CoA dehydrogenase C-terminal domain-like"/>
    <property type="match status" value="1"/>
</dbReference>
<keyword evidence="6 8" id="KW-0274">FAD</keyword>
<dbReference type="AlphaFoldDB" id="A8ZSI8"/>
<organism evidence="12 13">
    <name type="scientific">Desulfosudis oleivorans (strain DSM 6200 / JCM 39069 / Hxd3)</name>
    <name type="common">Desulfococcus oleovorans</name>
    <dbReference type="NCBI Taxonomy" id="96561"/>
    <lineage>
        <taxon>Bacteria</taxon>
        <taxon>Pseudomonadati</taxon>
        <taxon>Thermodesulfobacteriota</taxon>
        <taxon>Desulfobacteria</taxon>
        <taxon>Desulfobacterales</taxon>
        <taxon>Desulfosudaceae</taxon>
        <taxon>Desulfosudis</taxon>
    </lineage>
</organism>
<dbReference type="HOGENOM" id="CLU_018204_1_2_7"/>
<dbReference type="Pfam" id="PF00441">
    <property type="entry name" value="Acyl-CoA_dh_1"/>
    <property type="match status" value="1"/>
</dbReference>
<evidence type="ECO:0000256" key="2">
    <source>
        <dbReference type="ARBA" id="ARBA00009347"/>
    </source>
</evidence>
<name>A8ZSI8_DESOH</name>
<evidence type="ECO:0000256" key="8">
    <source>
        <dbReference type="RuleBase" id="RU362125"/>
    </source>
</evidence>
<evidence type="ECO:0000259" key="9">
    <source>
        <dbReference type="Pfam" id="PF00441"/>
    </source>
</evidence>
<gene>
    <name evidence="12" type="ordered locus">Dole_1921</name>
</gene>
<dbReference type="InterPro" id="IPR009100">
    <property type="entry name" value="AcylCoA_DH/oxidase_NM_dom_sf"/>
</dbReference>
<dbReference type="InterPro" id="IPR037069">
    <property type="entry name" value="AcylCoA_DH/ox_N_sf"/>
</dbReference>
<dbReference type="eggNOG" id="COG1960">
    <property type="taxonomic scope" value="Bacteria"/>
</dbReference>
<dbReference type="Gene3D" id="1.20.140.10">
    <property type="entry name" value="Butyryl-CoA Dehydrogenase, subunit A, domain 3"/>
    <property type="match status" value="1"/>
</dbReference>
<comment type="subunit">
    <text evidence="3">Homodimer.</text>
</comment>
<dbReference type="Gene3D" id="1.10.540.10">
    <property type="entry name" value="Acyl-CoA dehydrogenase/oxidase, N-terminal domain"/>
    <property type="match status" value="1"/>
</dbReference>
<evidence type="ECO:0000256" key="5">
    <source>
        <dbReference type="ARBA" id="ARBA00022630"/>
    </source>
</evidence>